<evidence type="ECO:0000313" key="3">
    <source>
        <dbReference type="EMBL" id="UQS22260.1"/>
    </source>
</evidence>
<dbReference type="Gene3D" id="3.40.50.620">
    <property type="entry name" value="HUPs"/>
    <property type="match status" value="1"/>
</dbReference>
<evidence type="ECO:0000256" key="1">
    <source>
        <dbReference type="SAM" id="MobiDB-lite"/>
    </source>
</evidence>
<accession>A0ABY4NNP3</accession>
<reference evidence="3" key="1">
    <citation type="submission" date="2022-01" db="EMBL/GenBank/DDBJ databases">
        <title>PSI-footprinting approach for the identification of protein synthesis inhibitor producers.</title>
        <authorList>
            <person name="Handel F."/>
            <person name="Kulik A."/>
            <person name="Wex K.W."/>
            <person name="Berscheid A."/>
            <person name="Saur J.S."/>
            <person name="Winkler A."/>
            <person name="Wibberg D."/>
            <person name="Kalinowski J."/>
            <person name="Broetz-Oesterhelt H."/>
            <person name="Mast Y."/>
        </authorList>
    </citation>
    <scope>NUCLEOTIDE SEQUENCE</scope>
    <source>
        <strain evidence="3">KNN 49.3e</strain>
    </source>
</reference>
<evidence type="ECO:0000313" key="4">
    <source>
        <dbReference type="Proteomes" id="UP000830158"/>
    </source>
</evidence>
<dbReference type="InterPro" id="IPR001962">
    <property type="entry name" value="Asn_synthase"/>
</dbReference>
<dbReference type="RefSeq" id="WP_249464567.1">
    <property type="nucleotide sequence ID" value="NZ_CP091196.1"/>
</dbReference>
<proteinExistence type="predicted"/>
<feature type="region of interest" description="Disordered" evidence="1">
    <location>
        <begin position="1"/>
        <end position="22"/>
    </location>
</feature>
<protein>
    <submittedName>
        <fullName evidence="3">Asparagine synthase-related protein</fullName>
    </submittedName>
</protein>
<feature type="compositionally biased region" description="Low complexity" evidence="1">
    <location>
        <begin position="1"/>
        <end position="16"/>
    </location>
</feature>
<organism evidence="3 4">
    <name type="scientific">Amycolatopsis thermalba</name>
    <dbReference type="NCBI Taxonomy" id="944492"/>
    <lineage>
        <taxon>Bacteria</taxon>
        <taxon>Bacillati</taxon>
        <taxon>Actinomycetota</taxon>
        <taxon>Actinomycetes</taxon>
        <taxon>Pseudonocardiales</taxon>
        <taxon>Pseudonocardiaceae</taxon>
        <taxon>Amycolatopsis</taxon>
    </lineage>
</organism>
<dbReference type="EMBL" id="CP091196">
    <property type="protein sequence ID" value="UQS22260.1"/>
    <property type="molecule type" value="Genomic_DNA"/>
</dbReference>
<dbReference type="Pfam" id="PF00733">
    <property type="entry name" value="Asn_synthase"/>
    <property type="match status" value="1"/>
</dbReference>
<keyword evidence="4" id="KW-1185">Reference proteome</keyword>
<evidence type="ECO:0000259" key="2">
    <source>
        <dbReference type="Pfam" id="PF00733"/>
    </source>
</evidence>
<sequence length="383" mass="40642">MTSRPSSAGSAMPSSSTEAPPRLSTLDIAAGQPLGAAPFPLGVPTDPVRALRTALRPALRREPCVIAFSGGRDSSVLLAVAADLAAREGLAPPIALTFRYPGDAAADESAWQEVVIRHVGVDSWVRRDIAGELDLIGPLVRPVLRARGPVYPAALGNTMLLASHAPGGSLVTGNAGDEVLGGHRLGTLRAVARRRGRGVTGADWARFAVSAAPAFARRRIARRSLPMPWLRPDPRRVVWRAAADRPLRWETSVRTALATRAFAVGFRTRADAAAEYGCELVEPFADPSFVASYAATRPMTRAAGTRLVADGVLPEAVLARRDKARFNASRFGACSREFARDWGGTGVDESLVDPDALRAAWLADEPPAATAMLLQQAWLAEAT</sequence>
<dbReference type="SUPFAM" id="SSF52402">
    <property type="entry name" value="Adenine nucleotide alpha hydrolases-like"/>
    <property type="match status" value="1"/>
</dbReference>
<name>A0ABY4NNP3_9PSEU</name>
<dbReference type="Proteomes" id="UP000830158">
    <property type="component" value="Chromosome"/>
</dbReference>
<dbReference type="InterPro" id="IPR014729">
    <property type="entry name" value="Rossmann-like_a/b/a_fold"/>
</dbReference>
<gene>
    <name evidence="3" type="ORF">L1857_05190</name>
</gene>
<feature type="domain" description="Asparagine synthetase" evidence="2">
    <location>
        <begin position="60"/>
        <end position="365"/>
    </location>
</feature>